<dbReference type="InterPro" id="IPR025532">
    <property type="entry name" value="G6P_1-epimerase"/>
</dbReference>
<feature type="active site" evidence="5">
    <location>
        <position position="269"/>
    </location>
</feature>
<dbReference type="InterPro" id="IPR011013">
    <property type="entry name" value="Gal_mutarotase_sf_dom"/>
</dbReference>
<dbReference type="PIRSF" id="PIRSF016020">
    <property type="entry name" value="PHexose_mutarotase"/>
    <property type="match status" value="1"/>
</dbReference>
<reference evidence="7" key="1">
    <citation type="submission" date="2016-09" db="EMBL/GenBank/DDBJ databases">
        <authorList>
            <person name="Wan X."/>
            <person name="Hou S."/>
        </authorList>
    </citation>
    <scope>NUCLEOTIDE SEQUENCE [LARGE SCALE GENOMIC DNA]</scope>
    <source>
        <strain evidence="7">KH87</strain>
    </source>
</reference>
<dbReference type="Pfam" id="PF01263">
    <property type="entry name" value="Aldose_epim"/>
    <property type="match status" value="1"/>
</dbReference>
<dbReference type="CDD" id="cd09020">
    <property type="entry name" value="D-hex-6-P-epi_like"/>
    <property type="match status" value="1"/>
</dbReference>
<dbReference type="EMBL" id="MKEK01000001">
    <property type="protein sequence ID" value="OEY69754.1"/>
    <property type="molecule type" value="Genomic_DNA"/>
</dbReference>
<accession>A0A1E7Q6D4</accession>
<evidence type="ECO:0000256" key="1">
    <source>
        <dbReference type="ARBA" id="ARBA00001096"/>
    </source>
</evidence>
<name>A0A1E7Q6D4_9GAMM</name>
<dbReference type="Proteomes" id="UP000242258">
    <property type="component" value="Unassembled WGS sequence"/>
</dbReference>
<dbReference type="GO" id="GO:0047938">
    <property type="term" value="F:glucose-6-phosphate 1-epimerase activity"/>
    <property type="evidence" value="ECO:0007669"/>
    <property type="project" value="UniProtKB-UniRule"/>
</dbReference>
<dbReference type="STRING" id="1628148.BI198_09395"/>
<dbReference type="InterPro" id="IPR014718">
    <property type="entry name" value="GH-type_carb-bd"/>
</dbReference>
<organism evidence="6 7">
    <name type="scientific">Rheinheimera salexigens</name>
    <dbReference type="NCBI Taxonomy" id="1628148"/>
    <lineage>
        <taxon>Bacteria</taxon>
        <taxon>Pseudomonadati</taxon>
        <taxon>Pseudomonadota</taxon>
        <taxon>Gammaproteobacteria</taxon>
        <taxon>Chromatiales</taxon>
        <taxon>Chromatiaceae</taxon>
        <taxon>Rheinheimera</taxon>
    </lineage>
</organism>
<evidence type="ECO:0000256" key="5">
    <source>
        <dbReference type="PIRSR" id="PIRSR016020-1"/>
    </source>
</evidence>
<proteinExistence type="inferred from homology"/>
<dbReference type="PANTHER" id="PTHR11122:SF13">
    <property type="entry name" value="GLUCOSE-6-PHOSPHATE 1-EPIMERASE"/>
    <property type="match status" value="1"/>
</dbReference>
<dbReference type="InterPro" id="IPR008183">
    <property type="entry name" value="Aldose_1/G6P_1-epimerase"/>
</dbReference>
<comment type="caution">
    <text evidence="6">The sequence shown here is derived from an EMBL/GenBank/DDBJ whole genome shotgun (WGS) entry which is preliminary data.</text>
</comment>
<protein>
    <recommendedName>
        <fullName evidence="4">Putative glucose-6-phosphate 1-epimerase</fullName>
        <ecNumber evidence="4">5.1.3.15</ecNumber>
    </recommendedName>
</protein>
<evidence type="ECO:0000256" key="3">
    <source>
        <dbReference type="ARBA" id="ARBA00023235"/>
    </source>
</evidence>
<feature type="active site" evidence="5">
    <location>
        <position position="169"/>
    </location>
</feature>
<dbReference type="EC" id="5.1.3.15" evidence="4"/>
<comment type="similarity">
    <text evidence="2 4">Belongs to the glucose-6-phosphate 1-epimerase family.</text>
</comment>
<sequence length="289" mass="32871">MTPVSILAINGFGHLADLPCFKLKYAGASAVVSLYGGQVLSYKPKPDQETLWLSNLATWHNQQPIRGGIPICWPWFGPIAPQLMPQPQNSQQLELQPQFTNHGLVRNRLWQLEQQHCEQSGAQIQLSISVNDLPYYPGTIKLFLTITLNDTLRIRLNCDEDILQQAALHSYFKIRKLEQCKISPLPSQYQDSLSQQLVNTSSNTLQIDQEVDRIYHHTEPDIQLQKDRHSILISQEDHDATVVWNPWQEKCALLKDAKPRDYLNFVCIETARLALVAKPLALSQTISCP</sequence>
<comment type="catalytic activity">
    <reaction evidence="1">
        <text>alpha-D-glucose 6-phosphate = beta-D-glucose 6-phosphate</text>
        <dbReference type="Rhea" id="RHEA:16249"/>
        <dbReference type="ChEBI" id="CHEBI:58225"/>
        <dbReference type="ChEBI" id="CHEBI:58247"/>
        <dbReference type="EC" id="5.1.3.15"/>
    </reaction>
</comment>
<evidence type="ECO:0000256" key="4">
    <source>
        <dbReference type="PIRNR" id="PIRNR016020"/>
    </source>
</evidence>
<gene>
    <name evidence="6" type="ORF">BI198_09395</name>
</gene>
<dbReference type="GO" id="GO:0005975">
    <property type="term" value="P:carbohydrate metabolic process"/>
    <property type="evidence" value="ECO:0007669"/>
    <property type="project" value="InterPro"/>
</dbReference>
<dbReference type="Gene3D" id="2.70.98.10">
    <property type="match status" value="1"/>
</dbReference>
<dbReference type="PANTHER" id="PTHR11122">
    <property type="entry name" value="APOSPORY-ASSOCIATED PROTEIN C-RELATED"/>
    <property type="match status" value="1"/>
</dbReference>
<evidence type="ECO:0000313" key="7">
    <source>
        <dbReference type="Proteomes" id="UP000242258"/>
    </source>
</evidence>
<evidence type="ECO:0000256" key="2">
    <source>
        <dbReference type="ARBA" id="ARBA00005866"/>
    </source>
</evidence>
<dbReference type="RefSeq" id="WP_070049324.1">
    <property type="nucleotide sequence ID" value="NZ_CBCSDO010000004.1"/>
</dbReference>
<dbReference type="SUPFAM" id="SSF74650">
    <property type="entry name" value="Galactose mutarotase-like"/>
    <property type="match status" value="1"/>
</dbReference>
<keyword evidence="3 4" id="KW-0413">Isomerase</keyword>
<dbReference type="GO" id="GO:0030246">
    <property type="term" value="F:carbohydrate binding"/>
    <property type="evidence" value="ECO:0007669"/>
    <property type="project" value="UniProtKB-UniRule"/>
</dbReference>
<evidence type="ECO:0000313" key="6">
    <source>
        <dbReference type="EMBL" id="OEY69754.1"/>
    </source>
</evidence>
<dbReference type="OrthoDB" id="9790727at2"/>
<dbReference type="AlphaFoldDB" id="A0A1E7Q6D4"/>
<keyword evidence="7" id="KW-1185">Reference proteome</keyword>